<feature type="domain" description="FAM86 N-terminal" evidence="3">
    <location>
        <begin position="15"/>
        <end position="97"/>
    </location>
</feature>
<comment type="similarity">
    <text evidence="1">Belongs to the class I-like SAM-binding methyltransferase superfamily. EEF2KMT family.</text>
</comment>
<evidence type="ECO:0000259" key="3">
    <source>
        <dbReference type="Pfam" id="PF14904"/>
    </source>
</evidence>
<dbReference type="Pfam" id="PF14904">
    <property type="entry name" value="FAM86"/>
    <property type="match status" value="1"/>
</dbReference>
<dbReference type="AlphaFoldDB" id="A0A8C9EZY9"/>
<evidence type="ECO:0000313" key="5">
    <source>
        <dbReference type="Proteomes" id="UP000694428"/>
    </source>
</evidence>
<accession>A0A8C9EZY9</accession>
<sequence length="233" mass="26001">LGRMAGPGPELGLLFQRRFLAARQLRGMPWAVSWAGRCGARPLGLAVVSFQTVLHPLCVRYPPPASYRRCFLTELIKKHESMAADPLDELYDALARILNEEESTHCYKSYLLPSGEPVTLSESVAIISQGTTGLITWDAALHLAEWAMENPLVTSSLTAMLQKFSTLGADRKPEIYIALTVRNPATYHMFQAELGRCLFRSLRINLTFPKGLHTTSNLSCTFCMLLPHRKVQL</sequence>
<evidence type="ECO:0000256" key="2">
    <source>
        <dbReference type="ARBA" id="ARBA00022679"/>
    </source>
</evidence>
<dbReference type="Ensembl" id="ENSPSTT00000007929.1">
    <property type="protein sequence ID" value="ENSPSTP00000007560.1"/>
    <property type="gene ID" value="ENSPSTG00000005343.1"/>
</dbReference>
<dbReference type="GO" id="GO:0016740">
    <property type="term" value="F:transferase activity"/>
    <property type="evidence" value="ECO:0007669"/>
    <property type="project" value="UniProtKB-KW"/>
</dbReference>
<protein>
    <recommendedName>
        <fullName evidence="3">FAM86 N-terminal domain-containing protein</fullName>
    </recommendedName>
</protein>
<keyword evidence="2" id="KW-0808">Transferase</keyword>
<dbReference type="Proteomes" id="UP000694428">
    <property type="component" value="Unplaced"/>
</dbReference>
<reference evidence="4" key="2">
    <citation type="submission" date="2025-09" db="UniProtKB">
        <authorList>
            <consortium name="Ensembl"/>
        </authorList>
    </citation>
    <scope>IDENTIFICATION</scope>
</reference>
<organism evidence="4 5">
    <name type="scientific">Pavo cristatus</name>
    <name type="common">Indian peafowl</name>
    <name type="synonym">Blue peafowl</name>
    <dbReference type="NCBI Taxonomy" id="9049"/>
    <lineage>
        <taxon>Eukaryota</taxon>
        <taxon>Metazoa</taxon>
        <taxon>Chordata</taxon>
        <taxon>Craniata</taxon>
        <taxon>Vertebrata</taxon>
        <taxon>Euteleostomi</taxon>
        <taxon>Archelosauria</taxon>
        <taxon>Archosauria</taxon>
        <taxon>Dinosauria</taxon>
        <taxon>Saurischia</taxon>
        <taxon>Theropoda</taxon>
        <taxon>Coelurosauria</taxon>
        <taxon>Aves</taxon>
        <taxon>Neognathae</taxon>
        <taxon>Galloanserae</taxon>
        <taxon>Galliformes</taxon>
        <taxon>Phasianidae</taxon>
        <taxon>Phasianinae</taxon>
        <taxon>Pavo</taxon>
    </lineage>
</organism>
<reference evidence="4" key="1">
    <citation type="submission" date="2025-08" db="UniProtKB">
        <authorList>
            <consortium name="Ensembl"/>
        </authorList>
    </citation>
    <scope>IDENTIFICATION</scope>
</reference>
<name>A0A8C9EZY9_PAVCR</name>
<dbReference type="InterPro" id="IPR029426">
    <property type="entry name" value="FAM86_N"/>
</dbReference>
<evidence type="ECO:0000256" key="1">
    <source>
        <dbReference type="ARBA" id="ARBA00005511"/>
    </source>
</evidence>
<proteinExistence type="inferred from homology"/>
<keyword evidence="5" id="KW-1185">Reference proteome</keyword>
<evidence type="ECO:0000313" key="4">
    <source>
        <dbReference type="Ensembl" id="ENSPSTP00000007560.1"/>
    </source>
</evidence>